<organism evidence="1 2">
    <name type="scientific">Inconstantimicrobium mannanitabidum</name>
    <dbReference type="NCBI Taxonomy" id="1604901"/>
    <lineage>
        <taxon>Bacteria</taxon>
        <taxon>Bacillati</taxon>
        <taxon>Bacillota</taxon>
        <taxon>Clostridia</taxon>
        <taxon>Eubacteriales</taxon>
        <taxon>Clostridiaceae</taxon>
        <taxon>Inconstantimicrobium</taxon>
    </lineage>
</organism>
<accession>A0ACB5RCI3</accession>
<evidence type="ECO:0000313" key="1">
    <source>
        <dbReference type="EMBL" id="GKX66436.1"/>
    </source>
</evidence>
<evidence type="ECO:0000313" key="2">
    <source>
        <dbReference type="Proteomes" id="UP001058074"/>
    </source>
</evidence>
<name>A0ACB5RCI3_9CLOT</name>
<dbReference type="EMBL" id="BROD01000001">
    <property type="protein sequence ID" value="GKX66436.1"/>
    <property type="molecule type" value="Genomic_DNA"/>
</dbReference>
<comment type="caution">
    <text evidence="1">The sequence shown here is derived from an EMBL/GenBank/DDBJ whole genome shotgun (WGS) entry which is preliminary data.</text>
</comment>
<gene>
    <name evidence="1" type="ORF">rsdtw13_16940</name>
</gene>
<sequence>MRNIVFQENIFEQLMNEDELIRFSMFYAIRSTKESFIVTNDTNIIIGQERPTAPLWIYIKNDLSSDEREDIIKIICETLTLNPCLNIDGEEKYLKPILREVSNISGIPLKINIIKNSYVCHKPIHPKMIYGGLSEATENDLEILTIFSKDNWEDIGFGMLTSDQAKKFAQRKLDNPGFHVWRNEDARIVAMATVHKYMNVAITDGVFADRNERNKGYAKFLMYKITKDLLNEGFIPMLYADREKPIPNHIYKSIGYEYYGEIAEYRFF</sequence>
<dbReference type="Proteomes" id="UP001058074">
    <property type="component" value="Unassembled WGS sequence"/>
</dbReference>
<keyword evidence="2" id="KW-1185">Reference proteome</keyword>
<proteinExistence type="predicted"/>
<reference evidence="1" key="1">
    <citation type="journal article" date="2025" name="Int. J. Syst. Evol. Microbiol.">
        <title>Inconstantimicrobium mannanitabidum sp. nov., a novel member of the family Clostridiaceae isolated from anoxic soil under the treatment of reductive soil disinfestation.</title>
        <authorList>
            <person name="Ueki A."/>
            <person name="Tonouchi A."/>
            <person name="Honma S."/>
            <person name="Kaku N."/>
            <person name="Ueki K."/>
        </authorList>
    </citation>
    <scope>NUCLEOTIDE SEQUENCE</scope>
    <source>
        <strain evidence="1">TW13</strain>
    </source>
</reference>
<protein>
    <submittedName>
        <fullName evidence="1">N-acetyltransferase</fullName>
    </submittedName>
</protein>